<dbReference type="Pfam" id="PF23140">
    <property type="entry name" value="Gp80"/>
    <property type="match status" value="1"/>
</dbReference>
<evidence type="ECO:0000313" key="1">
    <source>
        <dbReference type="EMBL" id="RIA56757.1"/>
    </source>
</evidence>
<evidence type="ECO:0000313" key="2">
    <source>
        <dbReference type="Proteomes" id="UP000266273"/>
    </source>
</evidence>
<organism evidence="1 2">
    <name type="scientific">Dichotomicrobium thermohalophilum</name>
    <dbReference type="NCBI Taxonomy" id="933063"/>
    <lineage>
        <taxon>Bacteria</taxon>
        <taxon>Pseudomonadati</taxon>
        <taxon>Pseudomonadota</taxon>
        <taxon>Alphaproteobacteria</taxon>
        <taxon>Hyphomicrobiales</taxon>
        <taxon>Hyphomicrobiaceae</taxon>
        <taxon>Dichotomicrobium</taxon>
    </lineage>
</organism>
<protein>
    <submittedName>
        <fullName evidence="1">Uncharacterized protein</fullName>
    </submittedName>
</protein>
<accession>A0A397QB99</accession>
<proteinExistence type="predicted"/>
<dbReference type="OrthoDB" id="6171543at2"/>
<dbReference type="EMBL" id="QXDF01000001">
    <property type="protein sequence ID" value="RIA56757.1"/>
    <property type="molecule type" value="Genomic_DNA"/>
</dbReference>
<gene>
    <name evidence="1" type="ORF">BXY53_1867</name>
</gene>
<dbReference type="InterPro" id="IPR056908">
    <property type="entry name" value="Gp80-like"/>
</dbReference>
<sequence>MPDIADGILNQLVDWVIGKSDPLPAAGSRYVALFDGDPQAAGTEVTTTIRSAGRVAITSSMEAAGTTTTGESASTADIDFGNAENGATVSHIAIYDSASGGTLLASDVLTGGTQTITAGNPVKIPAGDLKIAIA</sequence>
<name>A0A397QB99_9HYPH</name>
<dbReference type="AlphaFoldDB" id="A0A397QB99"/>
<dbReference type="Proteomes" id="UP000266273">
    <property type="component" value="Unassembled WGS sequence"/>
</dbReference>
<reference evidence="1 2" key="1">
    <citation type="submission" date="2018-08" db="EMBL/GenBank/DDBJ databases">
        <title>Genomic Encyclopedia of Archaeal and Bacterial Type Strains, Phase II (KMG-II): from individual species to whole genera.</title>
        <authorList>
            <person name="Goeker M."/>
        </authorList>
    </citation>
    <scope>NUCLEOTIDE SEQUENCE [LARGE SCALE GENOMIC DNA]</scope>
    <source>
        <strain evidence="1 2">DSM 5002</strain>
    </source>
</reference>
<keyword evidence="2" id="KW-1185">Reference proteome</keyword>
<dbReference type="RefSeq" id="WP_119061522.1">
    <property type="nucleotide sequence ID" value="NZ_QXDF01000001.1"/>
</dbReference>
<comment type="caution">
    <text evidence="1">The sequence shown here is derived from an EMBL/GenBank/DDBJ whole genome shotgun (WGS) entry which is preliminary data.</text>
</comment>